<sequence length="385" mass="43701">MSTASCGRSRSGDRFYNPPQVRRQLQLQQQQQQQLLLQKQEREGIRRQKNNHHQQQQQQQRRHHKPAAQPRVKAAESSENRPESDDCASTATTAPPASVSNSTNLDRFLEYTTPLVPAQHFSKTSMKGWRTQGDEFRSYFVLGDLWESFKEWSAYGAGVPLLLNGSDSVVQYYVPYLSGIQLYIDPSKPSLRMRRPGEESDESSRETSSDGSSDCEIERVSSLGMWSQQELAVSTLQEMKGLSLQSKPSNGSSSSEGESSSFPGVLVFEYLEHDAPYSREPLADKASFSALNFLPLPFCAQNEWQCHYGSCAREVPNGFDMALELSLPIFGMACYKFKISVWDQNGVDECQRANSLLQAADEWLRLLNVNHPDYKFFVSHSYHWR</sequence>
<evidence type="ECO:0000256" key="1">
    <source>
        <dbReference type="SAM" id="MobiDB-lite"/>
    </source>
</evidence>
<dbReference type="InterPro" id="IPR008507">
    <property type="entry name" value="DUF789"/>
</dbReference>
<dbReference type="PANTHER" id="PTHR31343">
    <property type="entry name" value="T15D22.8"/>
    <property type="match status" value="1"/>
</dbReference>
<dbReference type="Pfam" id="PF05623">
    <property type="entry name" value="DUF789"/>
    <property type="match status" value="2"/>
</dbReference>
<feature type="region of interest" description="Disordered" evidence="1">
    <location>
        <begin position="188"/>
        <end position="215"/>
    </location>
</feature>
<evidence type="ECO:0000313" key="3">
    <source>
        <dbReference type="Proteomes" id="UP001153076"/>
    </source>
</evidence>
<feature type="compositionally biased region" description="Basic and acidic residues" evidence="1">
    <location>
        <begin position="73"/>
        <end position="84"/>
    </location>
</feature>
<feature type="compositionally biased region" description="Low complexity" evidence="1">
    <location>
        <begin position="24"/>
        <end position="38"/>
    </location>
</feature>
<gene>
    <name evidence="2" type="ORF">Cgig2_029148</name>
</gene>
<accession>A0A9Q1KLE2</accession>
<protein>
    <submittedName>
        <fullName evidence="2">Uncharacterized protein</fullName>
    </submittedName>
</protein>
<dbReference type="Proteomes" id="UP001153076">
    <property type="component" value="Unassembled WGS sequence"/>
</dbReference>
<evidence type="ECO:0000313" key="2">
    <source>
        <dbReference type="EMBL" id="KAJ8444954.1"/>
    </source>
</evidence>
<reference evidence="2" key="1">
    <citation type="submission" date="2022-04" db="EMBL/GenBank/DDBJ databases">
        <title>Carnegiea gigantea Genome sequencing and assembly v2.</title>
        <authorList>
            <person name="Copetti D."/>
            <person name="Sanderson M.J."/>
            <person name="Burquez A."/>
            <person name="Wojciechowski M.F."/>
        </authorList>
    </citation>
    <scope>NUCLEOTIDE SEQUENCE</scope>
    <source>
        <strain evidence="2">SGP5-SGP5p</strain>
        <tissue evidence="2">Aerial part</tissue>
    </source>
</reference>
<feature type="region of interest" description="Disordered" evidence="1">
    <location>
        <begin position="1"/>
        <end position="102"/>
    </location>
</feature>
<dbReference type="PANTHER" id="PTHR31343:SF8">
    <property type="entry name" value="OS07G0246600 PROTEIN"/>
    <property type="match status" value="1"/>
</dbReference>
<dbReference type="AlphaFoldDB" id="A0A9Q1KLE2"/>
<name>A0A9Q1KLE2_9CARY</name>
<comment type="caution">
    <text evidence="2">The sequence shown here is derived from an EMBL/GenBank/DDBJ whole genome shotgun (WGS) entry which is preliminary data.</text>
</comment>
<proteinExistence type="predicted"/>
<dbReference type="EMBL" id="JAKOGI010000082">
    <property type="protein sequence ID" value="KAJ8444954.1"/>
    <property type="molecule type" value="Genomic_DNA"/>
</dbReference>
<feature type="compositionally biased region" description="Low complexity" evidence="1">
    <location>
        <begin position="88"/>
        <end position="102"/>
    </location>
</feature>
<dbReference type="OrthoDB" id="784906at2759"/>
<keyword evidence="3" id="KW-1185">Reference proteome</keyword>
<organism evidence="2 3">
    <name type="scientific">Carnegiea gigantea</name>
    <dbReference type="NCBI Taxonomy" id="171969"/>
    <lineage>
        <taxon>Eukaryota</taxon>
        <taxon>Viridiplantae</taxon>
        <taxon>Streptophyta</taxon>
        <taxon>Embryophyta</taxon>
        <taxon>Tracheophyta</taxon>
        <taxon>Spermatophyta</taxon>
        <taxon>Magnoliopsida</taxon>
        <taxon>eudicotyledons</taxon>
        <taxon>Gunneridae</taxon>
        <taxon>Pentapetalae</taxon>
        <taxon>Caryophyllales</taxon>
        <taxon>Cactineae</taxon>
        <taxon>Cactaceae</taxon>
        <taxon>Cactoideae</taxon>
        <taxon>Echinocereeae</taxon>
        <taxon>Carnegiea</taxon>
    </lineage>
</organism>
<feature type="compositionally biased region" description="Basic and acidic residues" evidence="1">
    <location>
        <begin position="195"/>
        <end position="208"/>
    </location>
</feature>